<evidence type="ECO:0000313" key="1">
    <source>
        <dbReference type="EMBL" id="VDD34871.1"/>
    </source>
</evidence>
<dbReference type="EMBL" id="LR031875">
    <property type="protein sequence ID" value="VDD34871.1"/>
    <property type="molecule type" value="Genomic_DNA"/>
</dbReference>
<proteinExistence type="predicted"/>
<name>A0A3P6EEE5_BRAOL</name>
<accession>A0A3P6EEE5</accession>
<dbReference type="AlphaFoldDB" id="A0A3P6EEE5"/>
<sequence length="47" mass="5021">MSRLLVFEKGITITRSRDGVGLSCLVTVIVSSSSSLLSTINPILVTR</sequence>
<gene>
    <name evidence="1" type="ORF">BOLC9T60194H</name>
</gene>
<protein>
    <submittedName>
        <fullName evidence="1">Uncharacterized protein</fullName>
    </submittedName>
</protein>
<organism evidence="1">
    <name type="scientific">Brassica oleracea</name>
    <name type="common">Wild cabbage</name>
    <dbReference type="NCBI Taxonomy" id="3712"/>
    <lineage>
        <taxon>Eukaryota</taxon>
        <taxon>Viridiplantae</taxon>
        <taxon>Streptophyta</taxon>
        <taxon>Embryophyta</taxon>
        <taxon>Tracheophyta</taxon>
        <taxon>Spermatophyta</taxon>
        <taxon>Magnoliopsida</taxon>
        <taxon>eudicotyledons</taxon>
        <taxon>Gunneridae</taxon>
        <taxon>Pentapetalae</taxon>
        <taxon>rosids</taxon>
        <taxon>malvids</taxon>
        <taxon>Brassicales</taxon>
        <taxon>Brassicaceae</taxon>
        <taxon>Brassiceae</taxon>
        <taxon>Brassica</taxon>
    </lineage>
</organism>
<reference evidence="1" key="1">
    <citation type="submission" date="2018-11" db="EMBL/GenBank/DDBJ databases">
        <authorList>
            <consortium name="Genoscope - CEA"/>
            <person name="William W."/>
        </authorList>
    </citation>
    <scope>NUCLEOTIDE SEQUENCE</scope>
</reference>